<dbReference type="PATRIC" id="fig|742727.4.peg.754"/>
<gene>
    <name evidence="2" type="ORF">HMPREF9447_00751</name>
</gene>
<evidence type="ECO:0000256" key="1">
    <source>
        <dbReference type="SAM" id="SignalP"/>
    </source>
</evidence>
<dbReference type="InterPro" id="IPR032320">
    <property type="entry name" value="GH18_BT1044-like"/>
</dbReference>
<evidence type="ECO:0008006" key="4">
    <source>
        <dbReference type="Google" id="ProtNLM"/>
    </source>
</evidence>
<sequence>MKTIMNKLLRYGLLLIILVLPTACNDWNGPEPVNLDINSAKDQNPELWARYMKVLHTYKQSKHYITYARFDNSIEEPVNEGSYLRSLPDSLDIVTLSSPDKISDYDLEDIPLLQEKSIRVLYLIDFTAQETTFTDIAAWGIWLDKAVATVNELKLDGFAFTGTPLYSGTDAELAAHKEKSRLMVSKLSAAAGQNKLLVLEGNPAFVDDVDLDKLNYVVLNTADLTNVTDLKLQIAGVLANDKLPKDKLLLAARIGEQMTNETSIKQDAVTLMTDRVASLGLLGGLGIYAIGGDYYSSKMNYEITRTAIQQMNPSK</sequence>
<dbReference type="RefSeq" id="WP_009128187.1">
    <property type="nucleotide sequence ID" value="NZ_JH992940.1"/>
</dbReference>
<dbReference type="InterPro" id="IPR017853">
    <property type="entry name" value="GH"/>
</dbReference>
<dbReference type="eggNOG" id="COG3325">
    <property type="taxonomic scope" value="Bacteria"/>
</dbReference>
<organism evidence="2 3">
    <name type="scientific">Bacteroides oleiciplenus YIT 12058</name>
    <dbReference type="NCBI Taxonomy" id="742727"/>
    <lineage>
        <taxon>Bacteria</taxon>
        <taxon>Pseudomonadati</taxon>
        <taxon>Bacteroidota</taxon>
        <taxon>Bacteroidia</taxon>
        <taxon>Bacteroidales</taxon>
        <taxon>Bacteroidaceae</taxon>
        <taxon>Bacteroides</taxon>
    </lineage>
</organism>
<reference evidence="2 3" key="1">
    <citation type="submission" date="2012-09" db="EMBL/GenBank/DDBJ databases">
        <title>The Genome Sequence of Bacteroides oleiciplenus YIT 12058.</title>
        <authorList>
            <consortium name="The Broad Institute Genome Sequencing Platform"/>
            <person name="Earl A."/>
            <person name="Ward D."/>
            <person name="Feldgarden M."/>
            <person name="Gevers D."/>
            <person name="Morotomi M."/>
            <person name="Walker B."/>
            <person name="Young S.K."/>
            <person name="Zeng Q."/>
            <person name="Gargeya S."/>
            <person name="Fitzgerald M."/>
            <person name="Haas B."/>
            <person name="Abouelleil A."/>
            <person name="Alvarado L."/>
            <person name="Arachchi H.M."/>
            <person name="Berlin A.M."/>
            <person name="Chapman S.B."/>
            <person name="Goldberg J."/>
            <person name="Griggs A."/>
            <person name="Gujja S."/>
            <person name="Hansen M."/>
            <person name="Howarth C."/>
            <person name="Imamovic A."/>
            <person name="Larimer J."/>
            <person name="McCowen C."/>
            <person name="Montmayeur A."/>
            <person name="Murphy C."/>
            <person name="Neiman D."/>
            <person name="Pearson M."/>
            <person name="Priest M."/>
            <person name="Roberts A."/>
            <person name="Saif S."/>
            <person name="Shea T."/>
            <person name="Sisk P."/>
            <person name="Sykes S."/>
            <person name="Wortman J."/>
            <person name="Nusbaum C."/>
            <person name="Birren B."/>
        </authorList>
    </citation>
    <scope>NUCLEOTIDE SEQUENCE [LARGE SCALE GENOMIC DNA]</scope>
    <source>
        <strain evidence="2 3">YIT 12058</strain>
    </source>
</reference>
<dbReference type="OrthoDB" id="1002783at2"/>
<feature type="chain" id="PRO_5003926890" description="Glycoside-hydrolase family GH114 TIM-barrel domain-containing protein" evidence="1">
    <location>
        <begin position="26"/>
        <end position="315"/>
    </location>
</feature>
<evidence type="ECO:0000313" key="3">
    <source>
        <dbReference type="Proteomes" id="UP000009872"/>
    </source>
</evidence>
<comment type="caution">
    <text evidence="2">The sequence shown here is derived from an EMBL/GenBank/DDBJ whole genome shotgun (WGS) entry which is preliminary data.</text>
</comment>
<proteinExistence type="predicted"/>
<dbReference type="STRING" id="742727.HMPREF9447_00751"/>
<dbReference type="HOGENOM" id="CLU_067030_1_0_10"/>
<dbReference type="SUPFAM" id="SSF51445">
    <property type="entry name" value="(Trans)glycosidases"/>
    <property type="match status" value="1"/>
</dbReference>
<evidence type="ECO:0000313" key="2">
    <source>
        <dbReference type="EMBL" id="EKU92301.1"/>
    </source>
</evidence>
<accession>K9E901</accession>
<name>K9E901_9BACE</name>
<dbReference type="Pfam" id="PF16141">
    <property type="entry name" value="GH18_BT1044-like"/>
    <property type="match status" value="1"/>
</dbReference>
<protein>
    <recommendedName>
        <fullName evidence="4">Glycoside-hydrolase family GH114 TIM-barrel domain-containing protein</fullName>
    </recommendedName>
</protein>
<dbReference type="AlphaFoldDB" id="K9E901"/>
<keyword evidence="3" id="KW-1185">Reference proteome</keyword>
<keyword evidence="1" id="KW-0732">Signal</keyword>
<feature type="signal peptide" evidence="1">
    <location>
        <begin position="1"/>
        <end position="25"/>
    </location>
</feature>
<dbReference type="Proteomes" id="UP000009872">
    <property type="component" value="Unassembled WGS sequence"/>
</dbReference>
<dbReference type="EMBL" id="ADLF01000002">
    <property type="protein sequence ID" value="EKU92301.1"/>
    <property type="molecule type" value="Genomic_DNA"/>
</dbReference>